<sequence>MNAGVSMLPCGPMTPNATARSHATSPCSVALTGRADRTNLRWTRGILLQVLDQMRIPTRKSAAGSACGRRLLSEPTLGVS</sequence>
<reference evidence="2" key="1">
    <citation type="journal article" date="2012" name="Appl. Environ. Microbiol.">
        <title>Plasmid localization and organization of melamine degradation genes in Rhodococcus sp. strain Mel.</title>
        <authorList>
            <person name="Dodge A.G."/>
            <person name="Wackett L.P."/>
            <person name="Sadowsky M.J."/>
        </authorList>
    </citation>
    <scope>NUCLEOTIDE SEQUENCE</scope>
    <source>
        <strain evidence="2">Mel</strain>
        <plasmid evidence="2">pMel2</plasmid>
    </source>
</reference>
<keyword evidence="2" id="KW-0614">Plasmid</keyword>
<dbReference type="AlphaFoldDB" id="H8ZKX3"/>
<feature type="compositionally biased region" description="Polar residues" evidence="1">
    <location>
        <begin position="15"/>
        <end position="24"/>
    </location>
</feature>
<dbReference type="EMBL" id="JN241637">
    <property type="protein sequence ID" value="AEX65095.1"/>
    <property type="molecule type" value="Genomic_DNA"/>
</dbReference>
<geneLocation type="plasmid" evidence="2">
    <name>pMel2</name>
</geneLocation>
<name>H8ZKX3_9NOCA</name>
<accession>H8ZKX3</accession>
<proteinExistence type="predicted"/>
<feature type="region of interest" description="Disordered" evidence="1">
    <location>
        <begin position="1"/>
        <end position="24"/>
    </location>
</feature>
<protein>
    <submittedName>
        <fullName evidence="2">Uncharacterized protein</fullName>
    </submittedName>
</protein>
<organism evidence="2">
    <name type="scientific">Rhodococcus sp. Mel</name>
    <dbReference type="NCBI Taxonomy" id="1093626"/>
    <lineage>
        <taxon>Bacteria</taxon>
        <taxon>Bacillati</taxon>
        <taxon>Actinomycetota</taxon>
        <taxon>Actinomycetes</taxon>
        <taxon>Mycobacteriales</taxon>
        <taxon>Nocardiaceae</taxon>
        <taxon>Rhodococcus</taxon>
    </lineage>
</organism>
<evidence type="ECO:0000256" key="1">
    <source>
        <dbReference type="SAM" id="MobiDB-lite"/>
    </source>
</evidence>
<evidence type="ECO:0000313" key="2">
    <source>
        <dbReference type="EMBL" id="AEX65095.1"/>
    </source>
</evidence>